<feature type="coiled-coil region" evidence="1">
    <location>
        <begin position="74"/>
        <end position="101"/>
    </location>
</feature>
<feature type="region of interest" description="Disordered" evidence="2">
    <location>
        <begin position="521"/>
        <end position="635"/>
    </location>
</feature>
<dbReference type="AlphaFoldDB" id="A0AAV2INN6"/>
<feature type="compositionally biased region" description="Basic residues" evidence="2">
    <location>
        <begin position="408"/>
        <end position="423"/>
    </location>
</feature>
<feature type="region of interest" description="Disordered" evidence="2">
    <location>
        <begin position="703"/>
        <end position="752"/>
    </location>
</feature>
<proteinExistence type="predicted"/>
<dbReference type="InterPro" id="IPR039604">
    <property type="entry name" value="Bfr1"/>
</dbReference>
<sequence length="868" mass="97182">MFDNNDRSVFSFSTLSLSPTPTNTPTSNSANVIKSINTMAYMNRNQNELQQNTETQATIPLVGGHQNKIQPPNSKKYYAELEILTAQIKEKEGEKEKLKKNYLPSVTNELKALRAEKNATIEKRGRIDADLDKLNKDVPEKMRQLSQLESSLIYKSEDKINTAIQKLEWNLQSQHFKLLEERKIVTEIDRLKRSKRTLAQYLTLKQEISGIRDKQRRMREERDTYFKAVSSIKGMEEKLKLNSSGAKYSAATLKKEIDDLYELKRQLTGNFRRQKEEYQGSRDKMRRESWRTRDENRRSFAADKKKEEDDLEAEKMPFESELKLCNTLINYLTRFTSLFGPSIHNHKISSTSALSTSFQIGCSDIQFTSSASNLDEPEPAEEIEDGQFVLLKKAGDNEGMDYSSCGRKMSKKNKRPRKQSSIKKITHTPQVIEQFMELDMNAPSNLSDVTEVMEKLKQKRIFYEKEQQPNEVASDAGISATESSLCEMSRQASRTESCEGGVETSPGDQVYADIMKAGTRDNPEILGAHGGCEAESESSDMMSPNSDSTVEGDSGSCESHSSLFENPDMVNHDSKDLANPNLMTLDADRTNNNHNKVSGSSANQKSQGFTSQGDRLDNKKQHQRHSPPKTLSYAPMTNTLENKLKPSSLDCRPKRGNHIPQPWGHSSEFASLLISPSCLPSHSVSLASPLDAPIVRTFKPKKPLERLSSSPAAANEVILPSDNRDQQGSSTKKHLKSPNVSPSSSLKLRSHQTLGARLSCPSPVSSAQWPTRHLLKSPTADQKSPFLDNEDFPPLSQTTLHKSRGSNWSLKSSNGSSTSQFHTCSHSPCDQPAISNLENQTSVLDISNQLNPLHVSSQQLVLLSSPES</sequence>
<feature type="region of interest" description="Disordered" evidence="2">
    <location>
        <begin position="274"/>
        <end position="312"/>
    </location>
</feature>
<reference evidence="3 4" key="1">
    <citation type="submission" date="2024-04" db="EMBL/GenBank/DDBJ databases">
        <authorList>
            <consortium name="Genoscope - CEA"/>
            <person name="William W."/>
        </authorList>
    </citation>
    <scope>NUCLEOTIDE SEQUENCE [LARGE SCALE GENOMIC DNA]</scope>
</reference>
<dbReference type="GO" id="GO:1990904">
    <property type="term" value="C:ribonucleoprotein complex"/>
    <property type="evidence" value="ECO:0007669"/>
    <property type="project" value="TreeGrafter"/>
</dbReference>
<dbReference type="GO" id="GO:0008298">
    <property type="term" value="P:intracellular mRNA localization"/>
    <property type="evidence" value="ECO:0007669"/>
    <property type="project" value="TreeGrafter"/>
</dbReference>
<evidence type="ECO:0000313" key="3">
    <source>
        <dbReference type="EMBL" id="CAL1548746.1"/>
    </source>
</evidence>
<evidence type="ECO:0000313" key="4">
    <source>
        <dbReference type="Proteomes" id="UP001497497"/>
    </source>
</evidence>
<keyword evidence="4" id="KW-1185">Reference proteome</keyword>
<evidence type="ECO:0008006" key="5">
    <source>
        <dbReference type="Google" id="ProtNLM"/>
    </source>
</evidence>
<feature type="region of interest" description="Disordered" evidence="2">
    <location>
        <begin position="643"/>
        <end position="662"/>
    </location>
</feature>
<comment type="caution">
    <text evidence="3">The sequence shown here is derived from an EMBL/GenBank/DDBJ whole genome shotgun (WGS) entry which is preliminary data.</text>
</comment>
<evidence type="ECO:0000256" key="2">
    <source>
        <dbReference type="SAM" id="MobiDB-lite"/>
    </source>
</evidence>
<feature type="non-terminal residue" evidence="3">
    <location>
        <position position="868"/>
    </location>
</feature>
<feature type="compositionally biased region" description="Polar residues" evidence="2">
    <location>
        <begin position="592"/>
        <end position="613"/>
    </location>
</feature>
<feature type="compositionally biased region" description="Polar residues" evidence="2">
    <location>
        <begin position="738"/>
        <end position="752"/>
    </location>
</feature>
<accession>A0AAV2INN6</accession>
<evidence type="ECO:0000256" key="1">
    <source>
        <dbReference type="SAM" id="Coils"/>
    </source>
</evidence>
<dbReference type="Proteomes" id="UP001497497">
    <property type="component" value="Unassembled WGS sequence"/>
</dbReference>
<organism evidence="3 4">
    <name type="scientific">Lymnaea stagnalis</name>
    <name type="common">Great pond snail</name>
    <name type="synonym">Helix stagnalis</name>
    <dbReference type="NCBI Taxonomy" id="6523"/>
    <lineage>
        <taxon>Eukaryota</taxon>
        <taxon>Metazoa</taxon>
        <taxon>Spiralia</taxon>
        <taxon>Lophotrochozoa</taxon>
        <taxon>Mollusca</taxon>
        <taxon>Gastropoda</taxon>
        <taxon>Heterobranchia</taxon>
        <taxon>Euthyneura</taxon>
        <taxon>Panpulmonata</taxon>
        <taxon>Hygrophila</taxon>
        <taxon>Lymnaeoidea</taxon>
        <taxon>Lymnaeidae</taxon>
        <taxon>Lymnaea</taxon>
    </lineage>
</organism>
<dbReference type="GO" id="GO:0005783">
    <property type="term" value="C:endoplasmic reticulum"/>
    <property type="evidence" value="ECO:0007669"/>
    <property type="project" value="TreeGrafter"/>
</dbReference>
<keyword evidence="1" id="KW-0175">Coiled coil</keyword>
<protein>
    <recommendedName>
        <fullName evidence="5">Lebercilin domain-containing protein</fullName>
    </recommendedName>
</protein>
<dbReference type="PANTHER" id="PTHR31027:SF2">
    <property type="entry name" value="LEBERCILIN DOMAIN-CONTAINING PROTEIN"/>
    <property type="match status" value="1"/>
</dbReference>
<feature type="region of interest" description="Disordered" evidence="2">
    <location>
        <begin position="401"/>
        <end position="423"/>
    </location>
</feature>
<dbReference type="GO" id="GO:0003729">
    <property type="term" value="F:mRNA binding"/>
    <property type="evidence" value="ECO:0007669"/>
    <property type="project" value="TreeGrafter"/>
</dbReference>
<feature type="region of interest" description="Disordered" evidence="2">
    <location>
        <begin position="776"/>
        <end position="827"/>
    </location>
</feature>
<dbReference type="PANTHER" id="PTHR31027">
    <property type="entry name" value="NUCLEAR SEGREGATION PROTEIN BFR1"/>
    <property type="match status" value="1"/>
</dbReference>
<gene>
    <name evidence="3" type="ORF">GSLYS_00022063001</name>
</gene>
<dbReference type="EMBL" id="CAXITT010001643">
    <property type="protein sequence ID" value="CAL1548746.1"/>
    <property type="molecule type" value="Genomic_DNA"/>
</dbReference>
<name>A0AAV2INN6_LYMST</name>
<feature type="compositionally biased region" description="Polar residues" evidence="2">
    <location>
        <begin position="539"/>
        <end position="564"/>
    </location>
</feature>
<dbReference type="GO" id="GO:0042175">
    <property type="term" value="C:nuclear outer membrane-endoplasmic reticulum membrane network"/>
    <property type="evidence" value="ECO:0007669"/>
    <property type="project" value="TreeGrafter"/>
</dbReference>
<feature type="compositionally biased region" description="Low complexity" evidence="2">
    <location>
        <begin position="805"/>
        <end position="819"/>
    </location>
</feature>